<dbReference type="RefSeq" id="WP_164035155.1">
    <property type="nucleotide sequence ID" value="NZ_JAAGNZ010000001.1"/>
</dbReference>
<name>A0A6M0ICD2_9BACT</name>
<organism evidence="1 2">
    <name type="scientific">Spirosoma agri</name>
    <dbReference type="NCBI Taxonomy" id="1987381"/>
    <lineage>
        <taxon>Bacteria</taxon>
        <taxon>Pseudomonadati</taxon>
        <taxon>Bacteroidota</taxon>
        <taxon>Cytophagia</taxon>
        <taxon>Cytophagales</taxon>
        <taxon>Cytophagaceae</taxon>
        <taxon>Spirosoma</taxon>
    </lineage>
</organism>
<evidence type="ECO:0000313" key="2">
    <source>
        <dbReference type="Proteomes" id="UP000477386"/>
    </source>
</evidence>
<sequence>MRFVAIFNQHQVPHALGFTNSVEALDFLFWGYEDQQLLPYGIYDKFTDQVTTYTHAGQLVHTIKEESIRVTVKRHLALTHRPATSEPS</sequence>
<keyword evidence="2" id="KW-1185">Reference proteome</keyword>
<dbReference type="Proteomes" id="UP000477386">
    <property type="component" value="Unassembled WGS sequence"/>
</dbReference>
<gene>
    <name evidence="1" type="ORF">GK091_03125</name>
</gene>
<evidence type="ECO:0000313" key="1">
    <source>
        <dbReference type="EMBL" id="NEU65859.1"/>
    </source>
</evidence>
<protein>
    <submittedName>
        <fullName evidence="1">Uncharacterized protein</fullName>
    </submittedName>
</protein>
<dbReference type="EMBL" id="JAAGNZ010000001">
    <property type="protein sequence ID" value="NEU65859.1"/>
    <property type="molecule type" value="Genomic_DNA"/>
</dbReference>
<proteinExistence type="predicted"/>
<comment type="caution">
    <text evidence="1">The sequence shown here is derived from an EMBL/GenBank/DDBJ whole genome shotgun (WGS) entry which is preliminary data.</text>
</comment>
<dbReference type="AlphaFoldDB" id="A0A6M0ICD2"/>
<accession>A0A6M0ICD2</accession>
<reference evidence="1 2" key="1">
    <citation type="submission" date="2020-02" db="EMBL/GenBank/DDBJ databases">
        <title>Draft genome sequence of two Spirosoma agri KCTC 52727 and Spirosoma terrae KCTC 52035.</title>
        <authorList>
            <person name="Rojas J."/>
            <person name="Ambika Manirajan B."/>
            <person name="Ratering S."/>
            <person name="Suarez C."/>
            <person name="Schnell S."/>
        </authorList>
    </citation>
    <scope>NUCLEOTIDE SEQUENCE [LARGE SCALE GENOMIC DNA]</scope>
    <source>
        <strain evidence="1 2">KCTC 52727</strain>
    </source>
</reference>